<dbReference type="InterPro" id="IPR026960">
    <property type="entry name" value="RVT-Znf"/>
</dbReference>
<comment type="caution">
    <text evidence="2">The sequence shown here is derived from an EMBL/GenBank/DDBJ whole genome shotgun (WGS) entry which is preliminary data.</text>
</comment>
<dbReference type="PANTHER" id="PTHR36617:SF15">
    <property type="entry name" value="REVERSE TRANSCRIPTASE ZINC-BINDING DOMAIN-CONTAINING PROTEIN"/>
    <property type="match status" value="1"/>
</dbReference>
<evidence type="ECO:0000313" key="2">
    <source>
        <dbReference type="EMBL" id="MCI03186.1"/>
    </source>
</evidence>
<dbReference type="EMBL" id="LXQA010051409">
    <property type="protein sequence ID" value="MCI03186.1"/>
    <property type="molecule type" value="Genomic_DNA"/>
</dbReference>
<proteinExistence type="predicted"/>
<dbReference type="Proteomes" id="UP000265520">
    <property type="component" value="Unassembled WGS sequence"/>
</dbReference>
<dbReference type="AlphaFoldDB" id="A0A392NVQ8"/>
<protein>
    <submittedName>
        <fullName evidence="2">Ribonuclease H protein</fullName>
    </submittedName>
</protein>
<feature type="non-terminal residue" evidence="2">
    <location>
        <position position="1"/>
    </location>
</feature>
<name>A0A392NVQ8_9FABA</name>
<accession>A0A392NVQ8</accession>
<evidence type="ECO:0000259" key="1">
    <source>
        <dbReference type="Pfam" id="PF13966"/>
    </source>
</evidence>
<reference evidence="2 3" key="1">
    <citation type="journal article" date="2018" name="Front. Plant Sci.">
        <title>Red Clover (Trifolium pratense) and Zigzag Clover (T. medium) - A Picture of Genomic Similarities and Differences.</title>
        <authorList>
            <person name="Dluhosova J."/>
            <person name="Istvanek J."/>
            <person name="Nedelnik J."/>
            <person name="Repkova J."/>
        </authorList>
    </citation>
    <scope>NUCLEOTIDE SEQUENCE [LARGE SCALE GENOMIC DNA]</scope>
    <source>
        <strain evidence="3">cv. 10/8</strain>
        <tissue evidence="2">Leaf</tissue>
    </source>
</reference>
<evidence type="ECO:0000313" key="3">
    <source>
        <dbReference type="Proteomes" id="UP000265520"/>
    </source>
</evidence>
<dbReference type="Pfam" id="PF13966">
    <property type="entry name" value="zf-RVT"/>
    <property type="match status" value="1"/>
</dbReference>
<feature type="domain" description="Reverse transcriptase zinc-binding" evidence="1">
    <location>
        <begin position="161"/>
        <end position="237"/>
    </location>
</feature>
<dbReference type="PANTHER" id="PTHR36617">
    <property type="entry name" value="PROTEIN, PUTATIVE-RELATED"/>
    <property type="match status" value="1"/>
</dbReference>
<organism evidence="2 3">
    <name type="scientific">Trifolium medium</name>
    <dbReference type="NCBI Taxonomy" id="97028"/>
    <lineage>
        <taxon>Eukaryota</taxon>
        <taxon>Viridiplantae</taxon>
        <taxon>Streptophyta</taxon>
        <taxon>Embryophyta</taxon>
        <taxon>Tracheophyta</taxon>
        <taxon>Spermatophyta</taxon>
        <taxon>Magnoliopsida</taxon>
        <taxon>eudicotyledons</taxon>
        <taxon>Gunneridae</taxon>
        <taxon>Pentapetalae</taxon>
        <taxon>rosids</taxon>
        <taxon>fabids</taxon>
        <taxon>Fabales</taxon>
        <taxon>Fabaceae</taxon>
        <taxon>Papilionoideae</taxon>
        <taxon>50 kb inversion clade</taxon>
        <taxon>NPAAA clade</taxon>
        <taxon>Hologalegina</taxon>
        <taxon>IRL clade</taxon>
        <taxon>Trifolieae</taxon>
        <taxon>Trifolium</taxon>
    </lineage>
</organism>
<keyword evidence="3" id="KW-1185">Reference proteome</keyword>
<sequence length="240" mass="27554">RIPWIKWDVVCLPKRKGGLGVRDLRVVNISLLAKWRWRLLSNNNPVWKEVIKCKYGDSAVGELVLGDGCKPWFASLWWKDICSIGCNLNNDWFAKNVVKLLGNGTSTRFWEDNWVGNTPLKERFPRLYSMSIQKDAKVINPINLSDAEDRWGWVPDKGEEFSVKSTFFLISELLSPMDLIPNWYAQSFTAIWKCPAPSKVNAFAWQLLHDRIPTRQNLYRRRIIDGGGNTSCVLCGEPPA</sequence>